<reference evidence="1 2" key="1">
    <citation type="submission" date="2020-02" db="EMBL/GenBank/DDBJ databases">
        <authorList>
            <person name="Zheng R.K."/>
            <person name="Sun C.M."/>
        </authorList>
    </citation>
    <scope>NUCLEOTIDE SEQUENCE [LARGE SCALE GENOMIC DNA]</scope>
    <source>
        <strain evidence="2">rifampicinis</strain>
    </source>
</reference>
<organism evidence="1 2">
    <name type="scientific">Phototrophicus methaneseepsis</name>
    <dbReference type="NCBI Taxonomy" id="2710758"/>
    <lineage>
        <taxon>Bacteria</taxon>
        <taxon>Bacillati</taxon>
        <taxon>Chloroflexota</taxon>
        <taxon>Candidatus Thermofontia</taxon>
        <taxon>Phototrophicales</taxon>
        <taxon>Phototrophicaceae</taxon>
        <taxon>Phototrophicus</taxon>
    </lineage>
</organism>
<dbReference type="RefSeq" id="WP_195170864.1">
    <property type="nucleotide sequence ID" value="NZ_CP062983.1"/>
</dbReference>
<dbReference type="EMBL" id="CP062983">
    <property type="protein sequence ID" value="QPC82795.1"/>
    <property type="molecule type" value="Genomic_DNA"/>
</dbReference>
<dbReference type="AlphaFoldDB" id="A0A7S8E9D5"/>
<dbReference type="InterPro" id="IPR006944">
    <property type="entry name" value="Phage/GTA_portal"/>
</dbReference>
<dbReference type="Pfam" id="PF04860">
    <property type="entry name" value="Phage_portal"/>
    <property type="match status" value="1"/>
</dbReference>
<evidence type="ECO:0000313" key="2">
    <source>
        <dbReference type="Proteomes" id="UP000594468"/>
    </source>
</evidence>
<name>A0A7S8E9D5_9CHLR</name>
<gene>
    <name evidence="1" type="ORF">G4Y79_00015</name>
</gene>
<evidence type="ECO:0000313" key="1">
    <source>
        <dbReference type="EMBL" id="QPC82795.1"/>
    </source>
</evidence>
<dbReference type="Proteomes" id="UP000594468">
    <property type="component" value="Chromosome"/>
</dbReference>
<dbReference type="KEGG" id="pmet:G4Y79_00015"/>
<protein>
    <submittedName>
        <fullName evidence="1">Phage portal protein</fullName>
    </submittedName>
</protein>
<dbReference type="NCBIfam" id="TIGR01537">
    <property type="entry name" value="portal_HK97"/>
    <property type="match status" value="1"/>
</dbReference>
<proteinExistence type="predicted"/>
<keyword evidence="2" id="KW-1185">Reference proteome</keyword>
<sequence>MFNWLSSLFTSSQSGLRSESLRQEAPHVQAVAIHNSSLFNDYMLAASHSEIYQQSPWVYVAVNRIAEAGALVPLRVMRLQGERQIQVERHPLEDLLDAPNPFMSRFELLEQTLGMLELTGNAYWFLVGDATGQPAQIWPLRPDRVSIVPDPQGYIRGYVYEVDGKRIPYEPLEIVHFKRWHPANDYYGLSALSAGHLAISSDRAMARWNHNTFGEDNGVPAGIVSITDFVSDGDFERIKREWRSSYGSGQRKTAFLRGGAVQWQNIGLSHTDLDFLKGRQAHRDEILNIFGIPVGLVSENATEANAKVAERLFIERTLWPKLVRLAQKITQEMLPFYPGDHIAAFEDIRPTDVQARLDEIRTAQAVLSINEIRQQYYHMPPATWGDVPVALAKQSNLAAALTDAAPIAPEDDKEDDEADSITGTKTAEEELAQWERFALNRLGRPHTRPFAVQVLRDEMAFEISARLLAAEDKDAVKAIFSEAQDLLEADKTA</sequence>
<dbReference type="InterPro" id="IPR006427">
    <property type="entry name" value="Portal_HK97"/>
</dbReference>
<accession>A0A7S8E9D5</accession>